<dbReference type="InterPro" id="IPR011598">
    <property type="entry name" value="bHLH_dom"/>
</dbReference>
<dbReference type="SMART" id="SM00353">
    <property type="entry name" value="HLH"/>
    <property type="match status" value="1"/>
</dbReference>
<comment type="subcellular location">
    <subcellularLocation>
        <location evidence="1">Nucleus</location>
    </subcellularLocation>
</comment>
<dbReference type="GO" id="GO:0000981">
    <property type="term" value="F:DNA-binding transcription factor activity, RNA polymerase II-specific"/>
    <property type="evidence" value="ECO:0007669"/>
    <property type="project" value="TreeGrafter"/>
</dbReference>
<feature type="domain" description="BHLH" evidence="7">
    <location>
        <begin position="20"/>
        <end position="73"/>
    </location>
</feature>
<dbReference type="AlphaFoldDB" id="A0A183IM26"/>
<dbReference type="Pfam" id="PF00010">
    <property type="entry name" value="HLH"/>
    <property type="match status" value="1"/>
</dbReference>
<keyword evidence="5" id="KW-0539">Nucleus</keyword>
<evidence type="ECO:0000313" key="9">
    <source>
        <dbReference type="Proteomes" id="UP000270296"/>
    </source>
</evidence>
<feature type="domain" description="PAS" evidence="6">
    <location>
        <begin position="108"/>
        <end position="172"/>
    </location>
</feature>
<dbReference type="Pfam" id="PF14598">
    <property type="entry name" value="PAS_11"/>
    <property type="match status" value="1"/>
</dbReference>
<gene>
    <name evidence="8" type="ORF">SBAD_LOCUS4672</name>
</gene>
<dbReference type="GO" id="GO:0005634">
    <property type="term" value="C:nucleus"/>
    <property type="evidence" value="ECO:0007669"/>
    <property type="project" value="UniProtKB-SubCell"/>
</dbReference>
<reference evidence="10" key="1">
    <citation type="submission" date="2016-06" db="UniProtKB">
        <authorList>
            <consortium name="WormBaseParasite"/>
        </authorList>
    </citation>
    <scope>IDENTIFICATION</scope>
</reference>
<dbReference type="InterPro" id="IPR000014">
    <property type="entry name" value="PAS"/>
</dbReference>
<dbReference type="SMART" id="SM00091">
    <property type="entry name" value="PAS"/>
    <property type="match status" value="1"/>
</dbReference>
<dbReference type="GO" id="GO:0000977">
    <property type="term" value="F:RNA polymerase II transcription regulatory region sequence-specific DNA binding"/>
    <property type="evidence" value="ECO:0007669"/>
    <property type="project" value="TreeGrafter"/>
</dbReference>
<reference evidence="8 9" key="2">
    <citation type="submission" date="2018-11" db="EMBL/GenBank/DDBJ databases">
        <authorList>
            <consortium name="Pathogen Informatics"/>
        </authorList>
    </citation>
    <scope>NUCLEOTIDE SEQUENCE [LARGE SCALE GENOMIC DNA]</scope>
</reference>
<dbReference type="WBParaSite" id="SBAD_0000486801-mRNA-1">
    <property type="protein sequence ID" value="SBAD_0000486801-mRNA-1"/>
    <property type="gene ID" value="SBAD_0000486801"/>
</dbReference>
<dbReference type="OrthoDB" id="7788762at2759"/>
<dbReference type="GO" id="GO:0010557">
    <property type="term" value="P:positive regulation of macromolecule biosynthetic process"/>
    <property type="evidence" value="ECO:0007669"/>
    <property type="project" value="UniProtKB-ARBA"/>
</dbReference>
<dbReference type="Gene3D" id="4.10.280.10">
    <property type="entry name" value="Helix-loop-helix DNA-binding domain"/>
    <property type="match status" value="1"/>
</dbReference>
<keyword evidence="2" id="KW-0677">Repeat</keyword>
<evidence type="ECO:0000256" key="5">
    <source>
        <dbReference type="ARBA" id="ARBA00023242"/>
    </source>
</evidence>
<evidence type="ECO:0000256" key="1">
    <source>
        <dbReference type="ARBA" id="ARBA00004123"/>
    </source>
</evidence>
<evidence type="ECO:0000256" key="3">
    <source>
        <dbReference type="ARBA" id="ARBA00023015"/>
    </source>
</evidence>
<dbReference type="PANTHER" id="PTHR23043">
    <property type="entry name" value="HYPOXIA-INDUCIBLE FACTOR 1 ALPHA"/>
    <property type="match status" value="1"/>
</dbReference>
<dbReference type="SUPFAM" id="SSF47459">
    <property type="entry name" value="HLH, helix-loop-helix DNA-binding domain"/>
    <property type="match status" value="1"/>
</dbReference>
<dbReference type="PANTHER" id="PTHR23043:SF17">
    <property type="entry name" value="PROTEIN SIMILAR"/>
    <property type="match status" value="1"/>
</dbReference>
<dbReference type="CDD" id="cd00130">
    <property type="entry name" value="PAS"/>
    <property type="match status" value="2"/>
</dbReference>
<dbReference type="Gene3D" id="3.30.450.20">
    <property type="entry name" value="PAS domain"/>
    <property type="match status" value="2"/>
</dbReference>
<dbReference type="PROSITE" id="PS50888">
    <property type="entry name" value="BHLH"/>
    <property type="match status" value="1"/>
</dbReference>
<keyword evidence="4" id="KW-0804">Transcription</keyword>
<sequence length="372" mass="42452">MAMSKMIFDERLFFRTSEGCHQNAASNPSKRHRERLNVELDALASMLPFEDAIIARLDKISILRLAVCFLQAKNVFQCKYLAVPATFASTIVSTWSCCLIPPHGLDLNFENGSTILKALSGFVMILSESGDVLYASENIISYLGYHQCDVLRQSIFEIIHSEDTGELRRVLQWNSYDCFRVQQKHTTVRFRCFMDNACGFVRFEIYGRLVALDGGKELREYGRLGFLAACIPYVLPCHVELACKENFLTSKHSLKFALCSSDEILLAMLEVEESFLPVSFYMFIHEQDVALVAESHKQVLTTGGSGILVYRLRSHSCGRIYWFQTRCRLVVKIGKSESIICTHRLLTRTEDLQIFHKNSVTMDHVPYYCKKG</sequence>
<evidence type="ECO:0000313" key="8">
    <source>
        <dbReference type="EMBL" id="VDP05121.1"/>
    </source>
</evidence>
<keyword evidence="3" id="KW-0805">Transcription regulation</keyword>
<keyword evidence="9" id="KW-1185">Reference proteome</keyword>
<dbReference type="Proteomes" id="UP000270296">
    <property type="component" value="Unassembled WGS sequence"/>
</dbReference>
<dbReference type="Pfam" id="PF00989">
    <property type="entry name" value="PAS"/>
    <property type="match status" value="1"/>
</dbReference>
<evidence type="ECO:0000259" key="6">
    <source>
        <dbReference type="PROSITE" id="PS50112"/>
    </source>
</evidence>
<dbReference type="SUPFAM" id="SSF55785">
    <property type="entry name" value="PYP-like sensor domain (PAS domain)"/>
    <property type="match status" value="2"/>
</dbReference>
<dbReference type="InterPro" id="IPR013767">
    <property type="entry name" value="PAS_fold"/>
</dbReference>
<organism evidence="10">
    <name type="scientific">Soboliphyme baturini</name>
    <dbReference type="NCBI Taxonomy" id="241478"/>
    <lineage>
        <taxon>Eukaryota</taxon>
        <taxon>Metazoa</taxon>
        <taxon>Ecdysozoa</taxon>
        <taxon>Nematoda</taxon>
        <taxon>Enoplea</taxon>
        <taxon>Dorylaimia</taxon>
        <taxon>Dioctophymatida</taxon>
        <taxon>Dioctophymatoidea</taxon>
        <taxon>Soboliphymatidae</taxon>
        <taxon>Soboliphyme</taxon>
    </lineage>
</organism>
<evidence type="ECO:0000256" key="2">
    <source>
        <dbReference type="ARBA" id="ARBA00022737"/>
    </source>
</evidence>
<dbReference type="InterPro" id="IPR035965">
    <property type="entry name" value="PAS-like_dom_sf"/>
</dbReference>
<proteinExistence type="predicted"/>
<evidence type="ECO:0000313" key="10">
    <source>
        <dbReference type="WBParaSite" id="SBAD_0000486801-mRNA-1"/>
    </source>
</evidence>
<name>A0A183IM26_9BILA</name>
<protein>
    <submittedName>
        <fullName evidence="10">Aryl hydrocarbon receptor</fullName>
    </submittedName>
</protein>
<dbReference type="PROSITE" id="PS50112">
    <property type="entry name" value="PAS"/>
    <property type="match status" value="1"/>
</dbReference>
<evidence type="ECO:0000256" key="4">
    <source>
        <dbReference type="ARBA" id="ARBA00023163"/>
    </source>
</evidence>
<accession>A0A183IM26</accession>
<evidence type="ECO:0000259" key="7">
    <source>
        <dbReference type="PROSITE" id="PS50888"/>
    </source>
</evidence>
<dbReference type="EMBL" id="UZAM01008475">
    <property type="protein sequence ID" value="VDP05121.1"/>
    <property type="molecule type" value="Genomic_DNA"/>
</dbReference>
<dbReference type="InterPro" id="IPR036638">
    <property type="entry name" value="HLH_DNA-bd_sf"/>
</dbReference>
<dbReference type="GO" id="GO:0046983">
    <property type="term" value="F:protein dimerization activity"/>
    <property type="evidence" value="ECO:0007669"/>
    <property type="project" value="InterPro"/>
</dbReference>